<keyword evidence="3 8" id="KW-0028">Amino-acid biosynthesis</keyword>
<evidence type="ECO:0000256" key="4">
    <source>
        <dbReference type="ARBA" id="ARBA00022822"/>
    </source>
</evidence>
<dbReference type="EC" id="4.2.1.20" evidence="8"/>
<evidence type="ECO:0000313" key="10">
    <source>
        <dbReference type="EMBL" id="MBD7981857.1"/>
    </source>
</evidence>
<comment type="catalytic activity">
    <reaction evidence="7 8">
        <text>(1S,2R)-1-C-(indol-3-yl)glycerol 3-phosphate + L-serine = D-glyceraldehyde 3-phosphate + L-tryptophan + H2O</text>
        <dbReference type="Rhea" id="RHEA:10532"/>
        <dbReference type="ChEBI" id="CHEBI:15377"/>
        <dbReference type="ChEBI" id="CHEBI:33384"/>
        <dbReference type="ChEBI" id="CHEBI:57912"/>
        <dbReference type="ChEBI" id="CHEBI:58866"/>
        <dbReference type="ChEBI" id="CHEBI:59776"/>
        <dbReference type="EC" id="4.2.1.20"/>
    </reaction>
</comment>
<comment type="similarity">
    <text evidence="8 9">Belongs to the TrpA family.</text>
</comment>
<evidence type="ECO:0000256" key="6">
    <source>
        <dbReference type="ARBA" id="ARBA00023239"/>
    </source>
</evidence>
<feature type="active site" description="Proton acceptor" evidence="8">
    <location>
        <position position="59"/>
    </location>
</feature>
<sequence>MSATAGGVQAPYRTAARIEEVSAQGRAALIGYLPVGYPSVEGTVEVAKALVESGVDIIELGLPYTDPVMDGPVIQQAVEHSLSAGTRVRDVFTAVQAVAALGVPVLVMTYWNPVLRYGVEAFARDLAAAGGAGLITADLIPDEAGEWIAAADAHGLDKVFLVAPSSTPERLRLTAAASRGFVYAASTMGVTGVRSEVGSKAEELVAATRAAGGEHVCVGLGVSTGAQAAQVGRYADGVIVGSAFVRPLLGEEPWDERLEQVRAVARDLAHGVRSARSSDETTRKVTS</sequence>
<accession>A0ABR8U1G4</accession>
<organism evidence="10 11">
    <name type="scientific">Oerskovia merdavium</name>
    <dbReference type="NCBI Taxonomy" id="2762227"/>
    <lineage>
        <taxon>Bacteria</taxon>
        <taxon>Bacillati</taxon>
        <taxon>Actinomycetota</taxon>
        <taxon>Actinomycetes</taxon>
        <taxon>Micrococcales</taxon>
        <taxon>Cellulomonadaceae</taxon>
        <taxon>Oerskovia</taxon>
    </lineage>
</organism>
<evidence type="ECO:0000313" key="11">
    <source>
        <dbReference type="Proteomes" id="UP000655570"/>
    </source>
</evidence>
<keyword evidence="11" id="KW-1185">Reference proteome</keyword>
<evidence type="ECO:0000256" key="9">
    <source>
        <dbReference type="RuleBase" id="RU003662"/>
    </source>
</evidence>
<comment type="function">
    <text evidence="8">The alpha subunit is responsible for the aldol cleavage of indoleglycerol phosphate to indole and glyceraldehyde 3-phosphate.</text>
</comment>
<keyword evidence="5 8" id="KW-0057">Aromatic amino acid biosynthesis</keyword>
<keyword evidence="4 8" id="KW-0822">Tryptophan biosynthesis</keyword>
<evidence type="ECO:0000256" key="3">
    <source>
        <dbReference type="ARBA" id="ARBA00022605"/>
    </source>
</evidence>
<evidence type="ECO:0000256" key="1">
    <source>
        <dbReference type="ARBA" id="ARBA00004733"/>
    </source>
</evidence>
<dbReference type="PANTHER" id="PTHR43406">
    <property type="entry name" value="TRYPTOPHAN SYNTHASE, ALPHA CHAIN"/>
    <property type="match status" value="1"/>
</dbReference>
<gene>
    <name evidence="8" type="primary">trpA</name>
    <name evidence="10" type="ORF">H9641_14155</name>
</gene>
<dbReference type="InterPro" id="IPR018204">
    <property type="entry name" value="Trp_synthase_alpha_AS"/>
</dbReference>
<dbReference type="InterPro" id="IPR011060">
    <property type="entry name" value="RibuloseP-bd_barrel"/>
</dbReference>
<name>A0ABR8U1G4_9CELL</name>
<reference evidence="10 11" key="1">
    <citation type="submission" date="2020-08" db="EMBL/GenBank/DDBJ databases">
        <title>A Genomic Blueprint of the Chicken Gut Microbiome.</title>
        <authorList>
            <person name="Gilroy R."/>
            <person name="Ravi A."/>
            <person name="Getino M."/>
            <person name="Pursley I."/>
            <person name="Horton D.L."/>
            <person name="Alikhan N.-F."/>
            <person name="Baker D."/>
            <person name="Gharbi K."/>
            <person name="Hall N."/>
            <person name="Watson M."/>
            <person name="Adriaenssens E.M."/>
            <person name="Foster-Nyarko E."/>
            <person name="Jarju S."/>
            <person name="Secka A."/>
            <person name="Antonio M."/>
            <person name="Oren A."/>
            <person name="Chaudhuri R."/>
            <person name="La Ragione R.M."/>
            <person name="Hildebrand F."/>
            <person name="Pallen M.J."/>
        </authorList>
    </citation>
    <scope>NUCLEOTIDE SEQUENCE [LARGE SCALE GENOMIC DNA]</scope>
    <source>
        <strain evidence="10 11">Sa2CUA9</strain>
    </source>
</reference>
<dbReference type="HAMAP" id="MF_00131">
    <property type="entry name" value="Trp_synth_alpha"/>
    <property type="match status" value="1"/>
</dbReference>
<proteinExistence type="inferred from homology"/>
<dbReference type="InterPro" id="IPR002028">
    <property type="entry name" value="Trp_synthase_suA"/>
</dbReference>
<dbReference type="Pfam" id="PF00290">
    <property type="entry name" value="Trp_syntA"/>
    <property type="match status" value="1"/>
</dbReference>
<feature type="active site" description="Proton acceptor" evidence="8">
    <location>
        <position position="70"/>
    </location>
</feature>
<comment type="caution">
    <text evidence="10">The sequence shown here is derived from an EMBL/GenBank/DDBJ whole genome shotgun (WGS) entry which is preliminary data.</text>
</comment>
<keyword evidence="6 8" id="KW-0456">Lyase</keyword>
<evidence type="ECO:0000256" key="5">
    <source>
        <dbReference type="ARBA" id="ARBA00023141"/>
    </source>
</evidence>
<evidence type="ECO:0000256" key="8">
    <source>
        <dbReference type="HAMAP-Rule" id="MF_00131"/>
    </source>
</evidence>
<dbReference type="EMBL" id="JACSQF010000014">
    <property type="protein sequence ID" value="MBD7981857.1"/>
    <property type="molecule type" value="Genomic_DNA"/>
</dbReference>
<comment type="subunit">
    <text evidence="2 8">Tetramer of two alpha and two beta chains.</text>
</comment>
<dbReference type="CDD" id="cd04724">
    <property type="entry name" value="Tryptophan_synthase_alpha"/>
    <property type="match status" value="1"/>
</dbReference>
<dbReference type="NCBIfam" id="TIGR00262">
    <property type="entry name" value="trpA"/>
    <property type="match status" value="1"/>
</dbReference>
<comment type="pathway">
    <text evidence="1 8">Amino-acid biosynthesis; L-tryptophan biosynthesis; L-tryptophan from chorismate: step 5/5.</text>
</comment>
<dbReference type="PROSITE" id="PS00167">
    <property type="entry name" value="TRP_SYNTHASE_ALPHA"/>
    <property type="match status" value="1"/>
</dbReference>
<dbReference type="InterPro" id="IPR013785">
    <property type="entry name" value="Aldolase_TIM"/>
</dbReference>
<evidence type="ECO:0000256" key="2">
    <source>
        <dbReference type="ARBA" id="ARBA00011270"/>
    </source>
</evidence>
<dbReference type="Proteomes" id="UP000655570">
    <property type="component" value="Unassembled WGS sequence"/>
</dbReference>
<evidence type="ECO:0000256" key="7">
    <source>
        <dbReference type="ARBA" id="ARBA00049047"/>
    </source>
</evidence>
<dbReference type="Gene3D" id="3.20.20.70">
    <property type="entry name" value="Aldolase class I"/>
    <property type="match status" value="1"/>
</dbReference>
<dbReference type="GO" id="GO:0004834">
    <property type="term" value="F:tryptophan synthase activity"/>
    <property type="evidence" value="ECO:0007669"/>
    <property type="project" value="UniProtKB-EC"/>
</dbReference>
<dbReference type="RefSeq" id="WP_191804819.1">
    <property type="nucleotide sequence ID" value="NZ_JACSQF010000014.1"/>
</dbReference>
<dbReference type="PANTHER" id="PTHR43406:SF1">
    <property type="entry name" value="TRYPTOPHAN SYNTHASE ALPHA CHAIN, CHLOROPLASTIC"/>
    <property type="match status" value="1"/>
</dbReference>
<protein>
    <recommendedName>
        <fullName evidence="8">Tryptophan synthase alpha chain</fullName>
        <ecNumber evidence="8">4.2.1.20</ecNumber>
    </recommendedName>
</protein>
<dbReference type="SUPFAM" id="SSF51366">
    <property type="entry name" value="Ribulose-phoshate binding barrel"/>
    <property type="match status" value="1"/>
</dbReference>